<reference evidence="2 3" key="1">
    <citation type="journal article" date="2018" name="Biotechnol. Biofuels">
        <title>Integrative visual omics of the white-rot fungus Polyporus brumalis exposes the biotechnological potential of its oxidative enzymes for delignifying raw plant biomass.</title>
        <authorList>
            <person name="Miyauchi S."/>
            <person name="Rancon A."/>
            <person name="Drula E."/>
            <person name="Hage H."/>
            <person name="Chaduli D."/>
            <person name="Favel A."/>
            <person name="Grisel S."/>
            <person name="Henrissat B."/>
            <person name="Herpoel-Gimbert I."/>
            <person name="Ruiz-Duenas F.J."/>
            <person name="Chevret D."/>
            <person name="Hainaut M."/>
            <person name="Lin J."/>
            <person name="Wang M."/>
            <person name="Pangilinan J."/>
            <person name="Lipzen A."/>
            <person name="Lesage-Meessen L."/>
            <person name="Navarro D."/>
            <person name="Riley R."/>
            <person name="Grigoriev I.V."/>
            <person name="Zhou S."/>
            <person name="Raouche S."/>
            <person name="Rosso M.N."/>
        </authorList>
    </citation>
    <scope>NUCLEOTIDE SEQUENCE [LARGE SCALE GENOMIC DNA]</scope>
    <source>
        <strain evidence="2 3">BRFM 1820</strain>
    </source>
</reference>
<evidence type="ECO:0000313" key="3">
    <source>
        <dbReference type="Proteomes" id="UP000256964"/>
    </source>
</evidence>
<evidence type="ECO:0000256" key="1">
    <source>
        <dbReference type="SAM" id="MobiDB-lite"/>
    </source>
</evidence>
<dbReference type="Proteomes" id="UP000256964">
    <property type="component" value="Unassembled WGS sequence"/>
</dbReference>
<protein>
    <submittedName>
        <fullName evidence="2">Uncharacterized protein</fullName>
    </submittedName>
</protein>
<sequence length="221" mass="24598">MIRLKCLKPYRWILDSSLRARVWAAPIILGVWCESTHRSDLGRTHKAWCSQDLEKSRTPGCGPSLSHDASPMRRVNALRWTIVVQVSSSVDERRKTHTRRQAACTPCRTSEPPGRREPRASSADTSFFSAGLHVRFYAVHVEIAQRYVQSLAAHVLGGVWQCTHLGSYEPLAGGGREQHTGIDVAGKPEMHCLAVACVVCVPTGVLLLRLRAQGVRRRQNT</sequence>
<proteinExistence type="predicted"/>
<feature type="region of interest" description="Disordered" evidence="1">
    <location>
        <begin position="95"/>
        <end position="122"/>
    </location>
</feature>
<dbReference type="EMBL" id="KZ857433">
    <property type="protein sequence ID" value="RDX45808.1"/>
    <property type="molecule type" value="Genomic_DNA"/>
</dbReference>
<gene>
    <name evidence="2" type="ORF">OH76DRAFT_923585</name>
</gene>
<evidence type="ECO:0000313" key="2">
    <source>
        <dbReference type="EMBL" id="RDX45808.1"/>
    </source>
</evidence>
<accession>A0A371CZT7</accession>
<dbReference type="AlphaFoldDB" id="A0A371CZT7"/>
<name>A0A371CZT7_9APHY</name>
<organism evidence="2 3">
    <name type="scientific">Lentinus brumalis</name>
    <dbReference type="NCBI Taxonomy" id="2498619"/>
    <lineage>
        <taxon>Eukaryota</taxon>
        <taxon>Fungi</taxon>
        <taxon>Dikarya</taxon>
        <taxon>Basidiomycota</taxon>
        <taxon>Agaricomycotina</taxon>
        <taxon>Agaricomycetes</taxon>
        <taxon>Polyporales</taxon>
        <taxon>Polyporaceae</taxon>
        <taxon>Lentinus</taxon>
    </lineage>
</organism>
<keyword evidence="3" id="KW-1185">Reference proteome</keyword>